<evidence type="ECO:0000313" key="8">
    <source>
        <dbReference type="Proteomes" id="UP000824267"/>
    </source>
</evidence>
<dbReference type="Gene3D" id="3.40.50.1440">
    <property type="entry name" value="Tubulin/FtsZ, GTPase domain"/>
    <property type="match status" value="1"/>
</dbReference>
<feature type="domain" description="Tubulin/FtsZ 2-layer sandwich" evidence="6">
    <location>
        <begin position="194"/>
        <end position="316"/>
    </location>
</feature>
<dbReference type="AlphaFoldDB" id="A0A9D1UHZ3"/>
<dbReference type="EMBL" id="DXGG01000115">
    <property type="protein sequence ID" value="HIW87301.1"/>
    <property type="molecule type" value="Genomic_DNA"/>
</dbReference>
<dbReference type="PANTHER" id="PTHR30314">
    <property type="entry name" value="CELL DIVISION PROTEIN FTSZ-RELATED"/>
    <property type="match status" value="1"/>
</dbReference>
<dbReference type="InterPro" id="IPR003008">
    <property type="entry name" value="Tubulin_FtsZ_GTPase"/>
</dbReference>
<feature type="compositionally biased region" description="Polar residues" evidence="4">
    <location>
        <begin position="369"/>
        <end position="391"/>
    </location>
</feature>
<dbReference type="PRINTS" id="PR00423">
    <property type="entry name" value="CELLDVISFTSZ"/>
</dbReference>
<accession>A0A9D1UHZ3</accession>
<evidence type="ECO:0000313" key="7">
    <source>
        <dbReference type="EMBL" id="HIW87301.1"/>
    </source>
</evidence>
<dbReference type="GO" id="GO:0051301">
    <property type="term" value="P:cell division"/>
    <property type="evidence" value="ECO:0007669"/>
    <property type="project" value="UniProtKB-KW"/>
</dbReference>
<reference evidence="7" key="1">
    <citation type="journal article" date="2021" name="PeerJ">
        <title>Extensive microbial diversity within the chicken gut microbiome revealed by metagenomics and culture.</title>
        <authorList>
            <person name="Gilroy R."/>
            <person name="Ravi A."/>
            <person name="Getino M."/>
            <person name="Pursley I."/>
            <person name="Horton D.L."/>
            <person name="Alikhan N.F."/>
            <person name="Baker D."/>
            <person name="Gharbi K."/>
            <person name="Hall N."/>
            <person name="Watson M."/>
            <person name="Adriaenssens E.M."/>
            <person name="Foster-Nyarko E."/>
            <person name="Jarju S."/>
            <person name="Secka A."/>
            <person name="Antonio M."/>
            <person name="Oren A."/>
            <person name="Chaudhuri R.R."/>
            <person name="La Ragione R."/>
            <person name="Hildebrand F."/>
            <person name="Pallen M.J."/>
        </authorList>
    </citation>
    <scope>NUCLEOTIDE SEQUENCE</scope>
    <source>
        <strain evidence="7">Gambia16-930</strain>
    </source>
</reference>
<dbReference type="SMART" id="SM00864">
    <property type="entry name" value="Tubulin"/>
    <property type="match status" value="1"/>
</dbReference>
<dbReference type="InterPro" id="IPR036525">
    <property type="entry name" value="Tubulin/FtsZ_GTPase_sf"/>
</dbReference>
<sequence length="468" mass="50484">IKVLGVGGAGTNAVNHVYDKGIKGVDLYVCNTDAQSLAQSPVPNKISIGKLGAGNNPSVAEKAAIENAEKINEIFGDITKMLSITAGMGGGTGTGASPVIAKLAKEVKREDNESILVVAVVTLPFSFEGKKRRDAASSGIEKLKEYVDAIIVINTDKLREYKNLGLSQAFLLADDILFTAVRGISEVITTAGYVQLDFRDVQDVMKNSGVALMGKGVASGENRALDAIKAATTSDLLNDSDIRNTKKILLNFSCSKSLEHEINMDEVSTITDYLEEITNKEVDYIWGITYDESLGESLSITLVATGFVQNEIYAPSMKTGSIEAPKIIKTEQTVNVEPVIQQPVMNETAEIKKIEVDADGQPISKKENTGSPVTTSAHSSEQPGSNTNHTLSLDDILKERSEKISKIREMMNQPGGVEAIINMQPNEDNNFGNGFSYSSNTFKSNYELKQNGDIVVQSDNRFLDAEAD</sequence>
<keyword evidence="2" id="KW-0547">Nucleotide-binding</keyword>
<dbReference type="InterPro" id="IPR024757">
    <property type="entry name" value="FtsZ_C"/>
</dbReference>
<keyword evidence="7" id="KW-0132">Cell division</keyword>
<dbReference type="InterPro" id="IPR045061">
    <property type="entry name" value="FtsZ/CetZ"/>
</dbReference>
<evidence type="ECO:0000256" key="2">
    <source>
        <dbReference type="ARBA" id="ARBA00022741"/>
    </source>
</evidence>
<proteinExistence type="inferred from homology"/>
<comment type="caution">
    <text evidence="7">The sequence shown here is derived from an EMBL/GenBank/DDBJ whole genome shotgun (WGS) entry which is preliminary data.</text>
</comment>
<evidence type="ECO:0000256" key="4">
    <source>
        <dbReference type="SAM" id="MobiDB-lite"/>
    </source>
</evidence>
<dbReference type="SUPFAM" id="SSF52490">
    <property type="entry name" value="Tubulin nucleotide-binding domain-like"/>
    <property type="match status" value="1"/>
</dbReference>
<feature type="non-terminal residue" evidence="7">
    <location>
        <position position="1"/>
    </location>
</feature>
<dbReference type="PANTHER" id="PTHR30314:SF3">
    <property type="entry name" value="MITOCHONDRIAL DIVISION PROTEIN FSZA"/>
    <property type="match status" value="1"/>
</dbReference>
<dbReference type="InterPro" id="IPR018316">
    <property type="entry name" value="Tubulin/FtsZ_2-layer-sand-dom"/>
</dbReference>
<name>A0A9D1UHZ3_9BACT</name>
<dbReference type="Pfam" id="PF00091">
    <property type="entry name" value="Tubulin"/>
    <property type="match status" value="1"/>
</dbReference>
<dbReference type="HAMAP" id="MF_00909">
    <property type="entry name" value="FtsZ"/>
    <property type="match status" value="1"/>
</dbReference>
<dbReference type="SUPFAM" id="SSF55307">
    <property type="entry name" value="Tubulin C-terminal domain-like"/>
    <property type="match status" value="1"/>
</dbReference>
<dbReference type="SMART" id="SM00865">
    <property type="entry name" value="Tubulin_C"/>
    <property type="match status" value="1"/>
</dbReference>
<feature type="region of interest" description="Disordered" evidence="4">
    <location>
        <begin position="355"/>
        <end position="392"/>
    </location>
</feature>
<dbReference type="CDD" id="cd02201">
    <property type="entry name" value="FtsZ_type1"/>
    <property type="match status" value="1"/>
</dbReference>
<gene>
    <name evidence="7" type="ORF">IAC47_03390</name>
</gene>
<feature type="domain" description="Tubulin/FtsZ GTPase" evidence="5">
    <location>
        <begin position="1"/>
        <end position="192"/>
    </location>
</feature>
<dbReference type="GO" id="GO:0003924">
    <property type="term" value="F:GTPase activity"/>
    <property type="evidence" value="ECO:0007669"/>
    <property type="project" value="InterPro"/>
</dbReference>
<evidence type="ECO:0000256" key="3">
    <source>
        <dbReference type="ARBA" id="ARBA00023134"/>
    </source>
</evidence>
<dbReference type="GO" id="GO:0005525">
    <property type="term" value="F:GTP binding"/>
    <property type="evidence" value="ECO:0007669"/>
    <property type="project" value="UniProtKB-KW"/>
</dbReference>
<evidence type="ECO:0000256" key="1">
    <source>
        <dbReference type="ARBA" id="ARBA00009690"/>
    </source>
</evidence>
<dbReference type="Proteomes" id="UP000824267">
    <property type="component" value="Unassembled WGS sequence"/>
</dbReference>
<keyword evidence="3" id="KW-0342">GTP-binding</keyword>
<dbReference type="GO" id="GO:0005737">
    <property type="term" value="C:cytoplasm"/>
    <property type="evidence" value="ECO:0007669"/>
    <property type="project" value="TreeGrafter"/>
</dbReference>
<organism evidence="7 8">
    <name type="scientific">Candidatus Onthomorpha intestinigallinarum</name>
    <dbReference type="NCBI Taxonomy" id="2840880"/>
    <lineage>
        <taxon>Bacteria</taxon>
        <taxon>Pseudomonadati</taxon>
        <taxon>Bacteroidota</taxon>
        <taxon>Bacteroidia</taxon>
        <taxon>Bacteroidales</taxon>
        <taxon>Candidatus Onthomorpha</taxon>
    </lineage>
</organism>
<reference evidence="7" key="2">
    <citation type="submission" date="2021-04" db="EMBL/GenBank/DDBJ databases">
        <authorList>
            <person name="Gilroy R."/>
        </authorList>
    </citation>
    <scope>NUCLEOTIDE SEQUENCE</scope>
    <source>
        <strain evidence="7">Gambia16-930</strain>
    </source>
</reference>
<evidence type="ECO:0000259" key="6">
    <source>
        <dbReference type="SMART" id="SM00865"/>
    </source>
</evidence>
<protein>
    <submittedName>
        <fullName evidence="7">Cell division protein FtsZ</fullName>
    </submittedName>
</protein>
<dbReference type="Pfam" id="PF12327">
    <property type="entry name" value="FtsZ_C"/>
    <property type="match status" value="1"/>
</dbReference>
<comment type="similarity">
    <text evidence="1">Belongs to the FtsZ family.</text>
</comment>
<dbReference type="InterPro" id="IPR008280">
    <property type="entry name" value="Tub_FtsZ_C"/>
</dbReference>
<dbReference type="GO" id="GO:0032153">
    <property type="term" value="C:cell division site"/>
    <property type="evidence" value="ECO:0007669"/>
    <property type="project" value="TreeGrafter"/>
</dbReference>
<keyword evidence="7" id="KW-0131">Cell cycle</keyword>
<dbReference type="InterPro" id="IPR000158">
    <property type="entry name" value="Cell_div_FtsZ"/>
</dbReference>
<evidence type="ECO:0000259" key="5">
    <source>
        <dbReference type="SMART" id="SM00864"/>
    </source>
</evidence>